<dbReference type="InterPro" id="IPR025235">
    <property type="entry name" value="DUF4178"/>
</dbReference>
<organism evidence="2 3">
    <name type="scientific">Roseivirga misakiensis</name>
    <dbReference type="NCBI Taxonomy" id="1563681"/>
    <lineage>
        <taxon>Bacteria</taxon>
        <taxon>Pseudomonadati</taxon>
        <taxon>Bacteroidota</taxon>
        <taxon>Cytophagia</taxon>
        <taxon>Cytophagales</taxon>
        <taxon>Roseivirgaceae</taxon>
        <taxon>Roseivirga</taxon>
    </lineage>
</organism>
<dbReference type="EMBL" id="MDGQ01000003">
    <property type="protein sequence ID" value="OEK06622.1"/>
    <property type="molecule type" value="Genomic_DNA"/>
</dbReference>
<comment type="caution">
    <text evidence="2">The sequence shown here is derived from an EMBL/GenBank/DDBJ whole genome shotgun (WGS) entry which is preliminary data.</text>
</comment>
<sequence>MGVFDFLKKKQEPKYDVTNLSVNDLDEGFVFDYNLKSWVVKEVYQYDWGKNVFTKEYKIDSGDEVAYLSVSDNGDLDISVTKSIKIQELGDGIREEIRKKEAPAELMYQGTKYFLDEDSAGYFNDVTAKSSEWEELISYDYLNEEETLCISITQWDERNFEASAGNVIQHFEISNITPDA</sequence>
<evidence type="ECO:0000313" key="3">
    <source>
        <dbReference type="Proteomes" id="UP000095552"/>
    </source>
</evidence>
<evidence type="ECO:0000313" key="2">
    <source>
        <dbReference type="EMBL" id="OEK06622.1"/>
    </source>
</evidence>
<reference evidence="2 3" key="1">
    <citation type="submission" date="2016-08" db="EMBL/GenBank/DDBJ databases">
        <title>Draft genome of Fabibacter sp. strain SK-8.</title>
        <authorList>
            <person name="Wong S.-K."/>
            <person name="Hamasaki K."/>
            <person name="Yoshizawa S."/>
        </authorList>
    </citation>
    <scope>NUCLEOTIDE SEQUENCE [LARGE SCALE GENOMIC DNA]</scope>
    <source>
        <strain evidence="2 3">SK-8</strain>
    </source>
</reference>
<dbReference type="AlphaFoldDB" id="A0A1E5T5G2"/>
<protein>
    <recommendedName>
        <fullName evidence="1">DUF4178 domain-containing protein</fullName>
    </recommendedName>
</protein>
<name>A0A1E5T5G2_9BACT</name>
<accession>A0A1E5T5G2</accession>
<proteinExistence type="predicted"/>
<dbReference type="Proteomes" id="UP000095552">
    <property type="component" value="Unassembled WGS sequence"/>
</dbReference>
<dbReference type="RefSeq" id="WP_069833934.1">
    <property type="nucleotide sequence ID" value="NZ_MDGQ01000003.1"/>
</dbReference>
<evidence type="ECO:0000259" key="1">
    <source>
        <dbReference type="Pfam" id="PF13785"/>
    </source>
</evidence>
<dbReference type="Pfam" id="PF13785">
    <property type="entry name" value="DUF4178"/>
    <property type="match status" value="1"/>
</dbReference>
<keyword evidence="3" id="KW-1185">Reference proteome</keyword>
<dbReference type="OrthoDB" id="5502786at2"/>
<feature type="domain" description="DUF4178" evidence="1">
    <location>
        <begin position="28"/>
        <end position="169"/>
    </location>
</feature>
<gene>
    <name evidence="2" type="ORF">BFP71_02850</name>
</gene>
<dbReference type="STRING" id="1563681.BFP71_02850"/>